<dbReference type="GO" id="GO:0005886">
    <property type="term" value="C:plasma membrane"/>
    <property type="evidence" value="ECO:0007669"/>
    <property type="project" value="TreeGrafter"/>
</dbReference>
<keyword evidence="3" id="KW-1133">Transmembrane helix</keyword>
<proteinExistence type="predicted"/>
<evidence type="ECO:0000259" key="4">
    <source>
        <dbReference type="PROSITE" id="PS50885"/>
    </source>
</evidence>
<dbReference type="SMART" id="SM00304">
    <property type="entry name" value="HAMP"/>
    <property type="match status" value="1"/>
</dbReference>
<dbReference type="Pfam" id="PF00990">
    <property type="entry name" value="GGDEF"/>
    <property type="match status" value="1"/>
</dbReference>
<dbReference type="GO" id="GO:0007165">
    <property type="term" value="P:signal transduction"/>
    <property type="evidence" value="ECO:0007669"/>
    <property type="project" value="InterPro"/>
</dbReference>
<evidence type="ECO:0000313" key="6">
    <source>
        <dbReference type="EMBL" id="SFE06917.1"/>
    </source>
</evidence>
<evidence type="ECO:0000313" key="7">
    <source>
        <dbReference type="Proteomes" id="UP000199517"/>
    </source>
</evidence>
<dbReference type="OrthoDB" id="9813903at2"/>
<dbReference type="RefSeq" id="WP_092955258.1">
    <property type="nucleotide sequence ID" value="NZ_FOMQ01000013.1"/>
</dbReference>
<dbReference type="GO" id="GO:0052621">
    <property type="term" value="F:diguanylate cyclase activity"/>
    <property type="evidence" value="ECO:0007669"/>
    <property type="project" value="UniProtKB-EC"/>
</dbReference>
<dbReference type="NCBIfam" id="TIGR00254">
    <property type="entry name" value="GGDEF"/>
    <property type="match status" value="1"/>
</dbReference>
<sequence length="579" mass="61670">MSLNHLLRLLGTLLAAVTAALALHSSWAEWRSWRAAEAGEHALADLRLGLVAAEMVSRERGPTNARLGAADGPADPAAVAALAQARARTDEAFRQLRAMLGAPPPAPRTGAAPAAVDAAFDALTRARAVADRTIALPRSGRTPEAVRASVYGLVAVVPRLAPVNSALIQTVRASQPALDGDVQALRVTAELREHAGLLGSHFTAALAKQQPFTPAERRAIEQTRGRILALQFLLEQRLAHQQVPPDIAQAWQAVEQGYFGHAVREIVAPVMAAGEGDGRYGTTAAEFAARYVPELTKVVALRDRMLARLQADAAAARERALGSLVIVVGASAVLWAVLAGTLAVLHGRVLRPLAQTTRALQDLARNRLDAPLPRPTADDEMAAVIGAVRALQDHTRTRQGLERERDGLIAQLREQSLTDFLTGLPNRRAFFSAARERIAQARQQRSGIVVMLLDVDLFKAFNDREGHAAGDEALRTVARALRGALRPEDLAARYGGEEFVVLLGPCGAAAATVRAEQLRQAIEAARVLLPSGGSATLTASVGVAASERHGLLLDHLLSEADAALYRAKDRGRNRVEEAA</sequence>
<evidence type="ECO:0000259" key="5">
    <source>
        <dbReference type="PROSITE" id="PS50887"/>
    </source>
</evidence>
<protein>
    <recommendedName>
        <fullName evidence="1">diguanylate cyclase</fullName>
        <ecNumber evidence="1">2.7.7.65</ecNumber>
    </recommendedName>
</protein>
<keyword evidence="3" id="KW-0812">Transmembrane</keyword>
<dbReference type="InterPro" id="IPR029787">
    <property type="entry name" value="Nucleotide_cyclase"/>
</dbReference>
<dbReference type="PROSITE" id="PS50885">
    <property type="entry name" value="HAMP"/>
    <property type="match status" value="1"/>
</dbReference>
<comment type="catalytic activity">
    <reaction evidence="2">
        <text>2 GTP = 3',3'-c-di-GMP + 2 diphosphate</text>
        <dbReference type="Rhea" id="RHEA:24898"/>
        <dbReference type="ChEBI" id="CHEBI:33019"/>
        <dbReference type="ChEBI" id="CHEBI:37565"/>
        <dbReference type="ChEBI" id="CHEBI:58805"/>
        <dbReference type="EC" id="2.7.7.65"/>
    </reaction>
</comment>
<gene>
    <name evidence="6" type="ORF">SAMN04489710_11372</name>
</gene>
<dbReference type="Pfam" id="PF00672">
    <property type="entry name" value="HAMP"/>
    <property type="match status" value="1"/>
</dbReference>
<dbReference type="Gene3D" id="3.30.70.270">
    <property type="match status" value="1"/>
</dbReference>
<dbReference type="InterPro" id="IPR003660">
    <property type="entry name" value="HAMP_dom"/>
</dbReference>
<dbReference type="GO" id="GO:1902201">
    <property type="term" value="P:negative regulation of bacterial-type flagellum-dependent cell motility"/>
    <property type="evidence" value="ECO:0007669"/>
    <property type="project" value="TreeGrafter"/>
</dbReference>
<evidence type="ECO:0000256" key="2">
    <source>
        <dbReference type="ARBA" id="ARBA00034247"/>
    </source>
</evidence>
<reference evidence="7" key="1">
    <citation type="submission" date="2016-10" db="EMBL/GenBank/DDBJ databases">
        <authorList>
            <person name="Varghese N."/>
            <person name="Submissions S."/>
        </authorList>
    </citation>
    <scope>NUCLEOTIDE SEQUENCE [LARGE SCALE GENOMIC DNA]</scope>
    <source>
        <strain evidence="7">DSM 7481</strain>
    </source>
</reference>
<dbReference type="SMART" id="SM00267">
    <property type="entry name" value="GGDEF"/>
    <property type="match status" value="1"/>
</dbReference>
<dbReference type="CDD" id="cd01949">
    <property type="entry name" value="GGDEF"/>
    <property type="match status" value="1"/>
</dbReference>
<dbReference type="PROSITE" id="PS50887">
    <property type="entry name" value="GGDEF"/>
    <property type="match status" value="1"/>
</dbReference>
<dbReference type="InterPro" id="IPR000160">
    <property type="entry name" value="GGDEF_dom"/>
</dbReference>
<dbReference type="PANTHER" id="PTHR45138">
    <property type="entry name" value="REGULATORY COMPONENTS OF SENSORY TRANSDUCTION SYSTEM"/>
    <property type="match status" value="1"/>
</dbReference>
<dbReference type="SUPFAM" id="SSF55073">
    <property type="entry name" value="Nucleotide cyclase"/>
    <property type="match status" value="1"/>
</dbReference>
<feature type="domain" description="GGDEF" evidence="5">
    <location>
        <begin position="446"/>
        <end position="579"/>
    </location>
</feature>
<dbReference type="FunFam" id="3.30.70.270:FF:000001">
    <property type="entry name" value="Diguanylate cyclase domain protein"/>
    <property type="match status" value="1"/>
</dbReference>
<keyword evidence="3" id="KW-0472">Membrane</keyword>
<dbReference type="PANTHER" id="PTHR45138:SF9">
    <property type="entry name" value="DIGUANYLATE CYCLASE DGCM-RELATED"/>
    <property type="match status" value="1"/>
</dbReference>
<dbReference type="InterPro" id="IPR043128">
    <property type="entry name" value="Rev_trsase/Diguanyl_cyclase"/>
</dbReference>
<feature type="domain" description="HAMP" evidence="4">
    <location>
        <begin position="347"/>
        <end position="400"/>
    </location>
</feature>
<dbReference type="Proteomes" id="UP000199517">
    <property type="component" value="Unassembled WGS sequence"/>
</dbReference>
<dbReference type="InterPro" id="IPR050469">
    <property type="entry name" value="Diguanylate_Cyclase"/>
</dbReference>
<dbReference type="STRING" id="32040.SAMN04489710_11372"/>
<evidence type="ECO:0000256" key="3">
    <source>
        <dbReference type="SAM" id="Phobius"/>
    </source>
</evidence>
<dbReference type="Gene3D" id="6.10.340.10">
    <property type="match status" value="1"/>
</dbReference>
<dbReference type="GO" id="GO:0043709">
    <property type="term" value="P:cell adhesion involved in single-species biofilm formation"/>
    <property type="evidence" value="ECO:0007669"/>
    <property type="project" value="TreeGrafter"/>
</dbReference>
<dbReference type="EC" id="2.7.7.65" evidence="1"/>
<name>A0A1I1XHS3_9BURK</name>
<feature type="transmembrane region" description="Helical" evidence="3">
    <location>
        <begin position="320"/>
        <end position="345"/>
    </location>
</feature>
<dbReference type="EMBL" id="FOMQ01000013">
    <property type="protein sequence ID" value="SFE06917.1"/>
    <property type="molecule type" value="Genomic_DNA"/>
</dbReference>
<keyword evidence="7" id="KW-1185">Reference proteome</keyword>
<accession>A0A1I1XHS3</accession>
<evidence type="ECO:0000256" key="1">
    <source>
        <dbReference type="ARBA" id="ARBA00012528"/>
    </source>
</evidence>
<dbReference type="AlphaFoldDB" id="A0A1I1XHS3"/>
<organism evidence="6 7">
    <name type="scientific">Paracidovorax konjaci</name>
    <dbReference type="NCBI Taxonomy" id="32040"/>
    <lineage>
        <taxon>Bacteria</taxon>
        <taxon>Pseudomonadati</taxon>
        <taxon>Pseudomonadota</taxon>
        <taxon>Betaproteobacteria</taxon>
        <taxon>Burkholderiales</taxon>
        <taxon>Comamonadaceae</taxon>
        <taxon>Paracidovorax</taxon>
    </lineage>
</organism>